<dbReference type="KEGG" id="dai:Desaci_3482"/>
<feature type="domain" description="HD" evidence="1">
    <location>
        <begin position="89"/>
        <end position="195"/>
    </location>
</feature>
<evidence type="ECO:0000313" key="2">
    <source>
        <dbReference type="EMBL" id="AFM42370.1"/>
    </source>
</evidence>
<dbReference type="STRING" id="646529.Desaci_3482"/>
<organism evidence="2 3">
    <name type="scientific">Desulfosporosinus acidiphilus (strain DSM 22704 / JCM 16185 / SJ4)</name>
    <dbReference type="NCBI Taxonomy" id="646529"/>
    <lineage>
        <taxon>Bacteria</taxon>
        <taxon>Bacillati</taxon>
        <taxon>Bacillota</taxon>
        <taxon>Clostridia</taxon>
        <taxon>Eubacteriales</taxon>
        <taxon>Desulfitobacteriaceae</taxon>
        <taxon>Desulfosporosinus</taxon>
    </lineage>
</organism>
<proteinExistence type="predicted"/>
<dbReference type="InterPro" id="IPR006674">
    <property type="entry name" value="HD_domain"/>
</dbReference>
<accession>I4D996</accession>
<evidence type="ECO:0000259" key="1">
    <source>
        <dbReference type="PROSITE" id="PS51831"/>
    </source>
</evidence>
<dbReference type="eggNOG" id="COG3294">
    <property type="taxonomic scope" value="Bacteria"/>
</dbReference>
<dbReference type="PROSITE" id="PS51831">
    <property type="entry name" value="HD"/>
    <property type="match status" value="1"/>
</dbReference>
<name>I4D996_DESAJ</name>
<gene>
    <name evidence="2" type="ordered locus">Desaci_3482</name>
</gene>
<dbReference type="CDD" id="cd00077">
    <property type="entry name" value="HDc"/>
    <property type="match status" value="1"/>
</dbReference>
<dbReference type="Proteomes" id="UP000002892">
    <property type="component" value="Chromosome"/>
</dbReference>
<dbReference type="Gene3D" id="1.10.3210.10">
    <property type="entry name" value="Hypothetical protein af1432"/>
    <property type="match status" value="1"/>
</dbReference>
<dbReference type="HOGENOM" id="CLU_081221_0_0_9"/>
<evidence type="ECO:0000313" key="3">
    <source>
        <dbReference type="Proteomes" id="UP000002892"/>
    </source>
</evidence>
<protein>
    <recommendedName>
        <fullName evidence="1">HD domain-containing protein</fullName>
    </recommendedName>
</protein>
<keyword evidence="3" id="KW-1185">Reference proteome</keyword>
<dbReference type="SMART" id="SM00471">
    <property type="entry name" value="HDc"/>
    <property type="match status" value="1"/>
</dbReference>
<sequence length="278" mass="31366">MFFTLSESITFGCIPQEELIRAKPVSSDARQVFFTLPERNKKTKRILMIYARRQEEIVLPRVTLLDIKGDPYVHSLIEAGNRHLAAIGYTEHGLRHVGLVSHIASNILEKMEHTERECELAAIAGYLHDIGNAVNRVSHAQTGAILATSILQRHGMNPEEIAVIIGAIGNHDETDGNPVNNISAALILADKSDVHRSRVRNLDLSTFDIHDRVNYAVEKSFLRVYPQERVALELTIDTEICPVMEYFEIFLARMLLCRKAAGFLNTKFELKINEVKLL</sequence>
<reference evidence="2 3" key="1">
    <citation type="journal article" date="2012" name="J. Bacteriol.">
        <title>Complete genome sequences of Desulfosporosinus orientis DSM765T, Desulfosporosinus youngiae DSM17734T, Desulfosporosinus meridiei DSM13257T, and Desulfosporosinus acidiphilus DSM22704T.</title>
        <authorList>
            <person name="Pester M."/>
            <person name="Brambilla E."/>
            <person name="Alazard D."/>
            <person name="Rattei T."/>
            <person name="Weinmaier T."/>
            <person name="Han J."/>
            <person name="Lucas S."/>
            <person name="Lapidus A."/>
            <person name="Cheng J.F."/>
            <person name="Goodwin L."/>
            <person name="Pitluck S."/>
            <person name="Peters L."/>
            <person name="Ovchinnikova G."/>
            <person name="Teshima H."/>
            <person name="Detter J.C."/>
            <person name="Han C.S."/>
            <person name="Tapia R."/>
            <person name="Land M.L."/>
            <person name="Hauser L."/>
            <person name="Kyrpides N.C."/>
            <person name="Ivanova N.N."/>
            <person name="Pagani I."/>
            <person name="Huntmann M."/>
            <person name="Wei C.L."/>
            <person name="Davenport K.W."/>
            <person name="Daligault H."/>
            <person name="Chain P.S."/>
            <person name="Chen A."/>
            <person name="Mavromatis K."/>
            <person name="Markowitz V."/>
            <person name="Szeto E."/>
            <person name="Mikhailova N."/>
            <person name="Pati A."/>
            <person name="Wagner M."/>
            <person name="Woyke T."/>
            <person name="Ollivier B."/>
            <person name="Klenk H.P."/>
            <person name="Spring S."/>
            <person name="Loy A."/>
        </authorList>
    </citation>
    <scope>NUCLEOTIDE SEQUENCE [LARGE SCALE GENOMIC DNA]</scope>
    <source>
        <strain evidence="3">DSM 22704 / JCM 16185 / SJ4</strain>
    </source>
</reference>
<dbReference type="SUPFAM" id="SSF109604">
    <property type="entry name" value="HD-domain/PDEase-like"/>
    <property type="match status" value="1"/>
</dbReference>
<dbReference type="EMBL" id="CP003639">
    <property type="protein sequence ID" value="AFM42370.1"/>
    <property type="molecule type" value="Genomic_DNA"/>
</dbReference>
<dbReference type="Pfam" id="PF01966">
    <property type="entry name" value="HD"/>
    <property type="match status" value="1"/>
</dbReference>
<dbReference type="AlphaFoldDB" id="I4D996"/>
<dbReference type="InterPro" id="IPR003607">
    <property type="entry name" value="HD/PDEase_dom"/>
</dbReference>